<protein>
    <recommendedName>
        <fullName evidence="1">DnaJ homologue subfamily C GRV2/DNAJC13 N-terminal domain-containing protein</fullName>
    </recommendedName>
</protein>
<dbReference type="PANTHER" id="PTHR36983">
    <property type="entry name" value="DNAJ HOMOLOG SUBFAMILY C MEMBER 13"/>
    <property type="match status" value="1"/>
</dbReference>
<sequence>MKAIIEEGSSDIAAHMQDLALSEGALPIHLLRALFTLSSDTRLLPLKYLSQQLLGLWSTGHPTTYGLLKRIFPLGLIAYLDSNEEPDKDFDESALLGRDTLRVATEQHANTNKSNALSTSIIN</sequence>
<evidence type="ECO:0000259" key="1">
    <source>
        <dbReference type="Pfam" id="PF19432"/>
    </source>
</evidence>
<dbReference type="GO" id="GO:0006898">
    <property type="term" value="P:receptor-mediated endocytosis"/>
    <property type="evidence" value="ECO:0007669"/>
    <property type="project" value="TreeGrafter"/>
</dbReference>
<reference evidence="2" key="1">
    <citation type="submission" date="2021-02" db="EMBL/GenBank/DDBJ databases">
        <authorList>
            <person name="Nowell W R."/>
        </authorList>
    </citation>
    <scope>NUCLEOTIDE SEQUENCE</scope>
</reference>
<dbReference type="AlphaFoldDB" id="A0A815VD95"/>
<dbReference type="GO" id="GO:0007032">
    <property type="term" value="P:endosome organization"/>
    <property type="evidence" value="ECO:0007669"/>
    <property type="project" value="InterPro"/>
</dbReference>
<evidence type="ECO:0000313" key="3">
    <source>
        <dbReference type="Proteomes" id="UP000663891"/>
    </source>
</evidence>
<dbReference type="GO" id="GO:0010008">
    <property type="term" value="C:endosome membrane"/>
    <property type="evidence" value="ECO:0007669"/>
    <property type="project" value="TreeGrafter"/>
</dbReference>
<comment type="caution">
    <text evidence="2">The sequence shown here is derived from an EMBL/GenBank/DDBJ whole genome shotgun (WGS) entry which is preliminary data.</text>
</comment>
<dbReference type="Pfam" id="PF19432">
    <property type="entry name" value="RME-8_N"/>
    <property type="match status" value="1"/>
</dbReference>
<dbReference type="PANTHER" id="PTHR36983:SF2">
    <property type="entry name" value="DNAJ HOMOLOG SUBFAMILY C MEMBER 13"/>
    <property type="match status" value="1"/>
</dbReference>
<feature type="non-terminal residue" evidence="2">
    <location>
        <position position="1"/>
    </location>
</feature>
<gene>
    <name evidence="2" type="ORF">VCS650_LOCUS43553</name>
</gene>
<proteinExistence type="predicted"/>
<evidence type="ECO:0000313" key="2">
    <source>
        <dbReference type="EMBL" id="CAF1527585.1"/>
    </source>
</evidence>
<dbReference type="GO" id="GO:2000641">
    <property type="term" value="P:regulation of early endosome to late endosome transport"/>
    <property type="evidence" value="ECO:0007669"/>
    <property type="project" value="InterPro"/>
</dbReference>
<name>A0A815VD95_9BILA</name>
<accession>A0A815VD95</accession>
<dbReference type="Proteomes" id="UP000663891">
    <property type="component" value="Unassembled WGS sequence"/>
</dbReference>
<dbReference type="EMBL" id="CAJNON010003923">
    <property type="protein sequence ID" value="CAF1527585.1"/>
    <property type="molecule type" value="Genomic_DNA"/>
</dbReference>
<organism evidence="2 3">
    <name type="scientific">Adineta steineri</name>
    <dbReference type="NCBI Taxonomy" id="433720"/>
    <lineage>
        <taxon>Eukaryota</taxon>
        <taxon>Metazoa</taxon>
        <taxon>Spiralia</taxon>
        <taxon>Gnathifera</taxon>
        <taxon>Rotifera</taxon>
        <taxon>Eurotatoria</taxon>
        <taxon>Bdelloidea</taxon>
        <taxon>Adinetida</taxon>
        <taxon>Adinetidae</taxon>
        <taxon>Adineta</taxon>
    </lineage>
</organism>
<dbReference type="InterPro" id="IPR044978">
    <property type="entry name" value="GRV2/DNAJC13"/>
</dbReference>
<feature type="domain" description="DnaJ homologue subfamily C GRV2/DNAJC13 N-terminal" evidence="1">
    <location>
        <begin position="1"/>
        <end position="113"/>
    </location>
</feature>
<dbReference type="InterPro" id="IPR045802">
    <property type="entry name" value="GRV2/DNAJC13_N"/>
</dbReference>
<dbReference type="OrthoDB" id="69656at2759"/>